<dbReference type="Pfam" id="PF07589">
    <property type="entry name" value="PEP-CTERM"/>
    <property type="match status" value="1"/>
</dbReference>
<proteinExistence type="predicted"/>
<gene>
    <name evidence="2" type="ORF">PRZ03_07735</name>
</gene>
<accession>A0ABT5KCC3</accession>
<name>A0ABT5KCC3_9BURK</name>
<dbReference type="InterPro" id="IPR013424">
    <property type="entry name" value="Ice-binding_C"/>
</dbReference>
<evidence type="ECO:0000259" key="1">
    <source>
        <dbReference type="Pfam" id="PF07589"/>
    </source>
</evidence>
<comment type="caution">
    <text evidence="2">The sequence shown here is derived from an EMBL/GenBank/DDBJ whole genome shotgun (WGS) entry which is preliminary data.</text>
</comment>
<reference evidence="2 3" key="1">
    <citation type="submission" date="2022-10" db="EMBL/GenBank/DDBJ databases">
        <title>Paucibacter sp. hw1 Genome sequencing.</title>
        <authorList>
            <person name="Park S."/>
        </authorList>
    </citation>
    <scope>NUCLEOTIDE SEQUENCE [LARGE SCALE GENOMIC DNA]</scope>
    <source>
        <strain evidence="3">hw1</strain>
    </source>
</reference>
<organism evidence="2 3">
    <name type="scientific">Roseateles albus</name>
    <dbReference type="NCBI Taxonomy" id="2987525"/>
    <lineage>
        <taxon>Bacteria</taxon>
        <taxon>Pseudomonadati</taxon>
        <taxon>Pseudomonadota</taxon>
        <taxon>Betaproteobacteria</taxon>
        <taxon>Burkholderiales</taxon>
        <taxon>Sphaerotilaceae</taxon>
        <taxon>Roseateles</taxon>
    </lineage>
</organism>
<protein>
    <submittedName>
        <fullName evidence="2">PEP-CTERM sorting domain-containing protein</fullName>
    </submittedName>
</protein>
<dbReference type="NCBIfam" id="TIGR02595">
    <property type="entry name" value="PEP_CTERM"/>
    <property type="match status" value="1"/>
</dbReference>
<keyword evidence="3" id="KW-1185">Reference proteome</keyword>
<dbReference type="RefSeq" id="WP_273599756.1">
    <property type="nucleotide sequence ID" value="NZ_JAQQXT010000004.1"/>
</dbReference>
<evidence type="ECO:0000313" key="3">
    <source>
        <dbReference type="Proteomes" id="UP001221189"/>
    </source>
</evidence>
<sequence>MSHQHASHRQAAPSLVRQLLPLAAAALLAISAAPLRAQQLIAPNAMVGGYSQSFLSAQMAQWEFSIPAATNPILDMTGAHTAQGDQGSYFFLASTFSQAPVVRNVTVRTDQTLVFSPVTILYWADAQVFTEADMRTHAAYALGDVSSLTVTVDGVDLLSNDASSRNPFLQSSPLFPLSLPPGGIIDTMWGYPPGIFPAVTLGYTFALEGLSAGQHQLRFTSTFVSTGPYAGGPPTSYDVTYNITAVPEPGTWALMGLGLLAIGAGTLHRRRA</sequence>
<dbReference type="Proteomes" id="UP001221189">
    <property type="component" value="Unassembled WGS sequence"/>
</dbReference>
<dbReference type="EMBL" id="JAQQXT010000004">
    <property type="protein sequence ID" value="MDC8771460.1"/>
    <property type="molecule type" value="Genomic_DNA"/>
</dbReference>
<feature type="domain" description="Ice-binding protein C-terminal" evidence="1">
    <location>
        <begin position="245"/>
        <end position="264"/>
    </location>
</feature>
<evidence type="ECO:0000313" key="2">
    <source>
        <dbReference type="EMBL" id="MDC8771460.1"/>
    </source>
</evidence>